<dbReference type="GO" id="GO:0098552">
    <property type="term" value="C:side of membrane"/>
    <property type="evidence" value="ECO:0007669"/>
    <property type="project" value="UniProtKB-KW"/>
</dbReference>
<dbReference type="Gene3D" id="3.20.20.80">
    <property type="entry name" value="Glycosidases"/>
    <property type="match status" value="1"/>
</dbReference>
<sequence length="580" mass="62015">MGARTEPTLHFFSVLVNEAYGALAPISIKGTKLYDIEGNQFFAKGVIYAPSDVTNMLDVLLDSSQCDIDAGLMKTLGVNAIRVYTVDGSQNHDACMRSFESQGIYVWIDLQNPLHSINRNEPEWTIDLYNNWTATVDAFSKYANSLFFSIGNEIINGYGSIISAPVIKAATRDIKAYQTARGYRMIPISYAASDSPETRGYTGEYLTCGDTASCIDVYGMNVYSWCGNSSYYVSGFDKLYEQFQPFSTPVLFAETGCNTISPRDFSDVGTMLGPVFQAVFSGAFVYEWAMGQNGYGIVNYTSGRNIGFPQTLDDYNALKTVFSTVTPTGTALADYTPSNTQPACPATDSAWSVPGTAVIPTIANLEVSTVARVTTYTSPYATNSGGSSIAVASGVNTGSTTTPPATSNTVLSTSLQTQDAQSLLSTGAIAGIAVGGVVVGVAAVLGIFYFIWRRRKRTARKAAETEKVSSEGSSSEGGALMAGDSGEGVQTGRAELPAMSAAAVVVPRQELAASNDGHEGYYGADARQAMKRQGPVHEVEDAQVLEMDGVRPAGEIDGRPIVHELDAGQRHSRRFDQQDS</sequence>
<dbReference type="GO" id="GO:0031505">
    <property type="term" value="P:fungal-type cell wall organization"/>
    <property type="evidence" value="ECO:0007669"/>
    <property type="project" value="TreeGrafter"/>
</dbReference>
<evidence type="ECO:0000313" key="8">
    <source>
        <dbReference type="EMBL" id="OQO05741.1"/>
    </source>
</evidence>
<feature type="transmembrane region" description="Helical" evidence="7">
    <location>
        <begin position="428"/>
        <end position="452"/>
    </location>
</feature>
<dbReference type="PANTHER" id="PTHR31468:SF8">
    <property type="entry name" value="1,3-BETA-GLUCANOSYLTRANSFERASE GAS2"/>
    <property type="match status" value="1"/>
</dbReference>
<keyword evidence="9" id="KW-1185">Reference proteome</keyword>
<name>A0A1V8T3A3_9PEZI</name>
<dbReference type="GO" id="GO:0071970">
    <property type="term" value="P:fungal-type cell wall (1-&gt;3)-beta-D-glucan biosynthetic process"/>
    <property type="evidence" value="ECO:0007669"/>
    <property type="project" value="TreeGrafter"/>
</dbReference>
<feature type="region of interest" description="Disordered" evidence="6">
    <location>
        <begin position="550"/>
        <end position="580"/>
    </location>
</feature>
<evidence type="ECO:0000256" key="2">
    <source>
        <dbReference type="ARBA" id="ARBA00007528"/>
    </source>
</evidence>
<dbReference type="OrthoDB" id="421038at2759"/>
<evidence type="ECO:0000256" key="5">
    <source>
        <dbReference type="RuleBase" id="RU361209"/>
    </source>
</evidence>
<dbReference type="Proteomes" id="UP000192596">
    <property type="component" value="Unassembled WGS sequence"/>
</dbReference>
<dbReference type="SUPFAM" id="SSF51445">
    <property type="entry name" value="(Trans)glycosidases"/>
    <property type="match status" value="1"/>
</dbReference>
<evidence type="ECO:0000313" key="9">
    <source>
        <dbReference type="Proteomes" id="UP000192596"/>
    </source>
</evidence>
<keyword evidence="5" id="KW-0336">GPI-anchor</keyword>
<dbReference type="InParanoid" id="A0A1V8T3A3"/>
<keyword evidence="5 7" id="KW-0472">Membrane</keyword>
<evidence type="ECO:0000256" key="6">
    <source>
        <dbReference type="SAM" id="MobiDB-lite"/>
    </source>
</evidence>
<comment type="function">
    <text evidence="5">Splits internally a 1,3-beta-glucan molecule and transfers the newly generated reducing end (the donor) to the non-reducing end of another 1,3-beta-glucan molecule (the acceptor) forming a 1,3-beta linkage, resulting in the elongation of 1,3-beta-glucan chains in the cell wall.</text>
</comment>
<comment type="similarity">
    <text evidence="2 5">Belongs to the glycosyl hydrolase 72 family.</text>
</comment>
<reference evidence="9" key="1">
    <citation type="submission" date="2017-03" db="EMBL/GenBank/DDBJ databases">
        <title>Genomes of endolithic fungi from Antarctica.</title>
        <authorList>
            <person name="Coleine C."/>
            <person name="Masonjones S."/>
            <person name="Stajich J.E."/>
        </authorList>
    </citation>
    <scope>NUCLEOTIDE SEQUENCE [LARGE SCALE GENOMIC DNA]</scope>
    <source>
        <strain evidence="9">CCFEE 5527</strain>
    </source>
</reference>
<evidence type="ECO:0000256" key="1">
    <source>
        <dbReference type="ARBA" id="ARBA00004609"/>
    </source>
</evidence>
<keyword evidence="4" id="KW-0325">Glycoprotein</keyword>
<keyword evidence="7" id="KW-1133">Transmembrane helix</keyword>
<dbReference type="InterPro" id="IPR004886">
    <property type="entry name" value="Glucanosyltransferase"/>
</dbReference>
<keyword evidence="3" id="KW-0732">Signal</keyword>
<evidence type="ECO:0000256" key="4">
    <source>
        <dbReference type="ARBA" id="ARBA00023180"/>
    </source>
</evidence>
<dbReference type="PANTHER" id="PTHR31468">
    <property type="entry name" value="1,3-BETA-GLUCANOSYLTRANSFERASE GAS1"/>
    <property type="match status" value="1"/>
</dbReference>
<comment type="subcellular location">
    <subcellularLocation>
        <location evidence="1 5">Cell membrane</location>
        <topology evidence="1 5">Lipid-anchor</topology>
        <topology evidence="1 5">GPI-anchor</topology>
    </subcellularLocation>
</comment>
<gene>
    <name evidence="8" type="ORF">B0A48_09835</name>
</gene>
<dbReference type="EC" id="2.4.1.-" evidence="5"/>
<evidence type="ECO:0000256" key="7">
    <source>
        <dbReference type="SAM" id="Phobius"/>
    </source>
</evidence>
<feature type="region of interest" description="Disordered" evidence="6">
    <location>
        <begin position="461"/>
        <end position="491"/>
    </location>
</feature>
<keyword evidence="5" id="KW-0808">Transferase</keyword>
<dbReference type="Pfam" id="PF03198">
    <property type="entry name" value="Glyco_hydro_72"/>
    <property type="match status" value="1"/>
</dbReference>
<dbReference type="InterPro" id="IPR017853">
    <property type="entry name" value="GH"/>
</dbReference>
<evidence type="ECO:0000256" key="3">
    <source>
        <dbReference type="ARBA" id="ARBA00022729"/>
    </source>
</evidence>
<dbReference type="GO" id="GO:0005886">
    <property type="term" value="C:plasma membrane"/>
    <property type="evidence" value="ECO:0007669"/>
    <property type="project" value="UniProtKB-SubCell"/>
</dbReference>
<dbReference type="AlphaFoldDB" id="A0A1V8T3A3"/>
<proteinExistence type="inferred from homology"/>
<comment type="caution">
    <text evidence="8">The sequence shown here is derived from an EMBL/GenBank/DDBJ whole genome shotgun (WGS) entry which is preliminary data.</text>
</comment>
<dbReference type="EMBL" id="NAJO01000018">
    <property type="protein sequence ID" value="OQO05741.1"/>
    <property type="molecule type" value="Genomic_DNA"/>
</dbReference>
<feature type="compositionally biased region" description="Basic and acidic residues" evidence="6">
    <location>
        <begin position="554"/>
        <end position="580"/>
    </location>
</feature>
<organism evidence="8 9">
    <name type="scientific">Cryoendolithus antarcticus</name>
    <dbReference type="NCBI Taxonomy" id="1507870"/>
    <lineage>
        <taxon>Eukaryota</taxon>
        <taxon>Fungi</taxon>
        <taxon>Dikarya</taxon>
        <taxon>Ascomycota</taxon>
        <taxon>Pezizomycotina</taxon>
        <taxon>Dothideomycetes</taxon>
        <taxon>Dothideomycetidae</taxon>
        <taxon>Cladosporiales</taxon>
        <taxon>Cladosporiaceae</taxon>
        <taxon>Cryoendolithus</taxon>
    </lineage>
</organism>
<protein>
    <recommendedName>
        <fullName evidence="5">1,3-beta-glucanosyltransferase</fullName>
        <ecNumber evidence="5">2.4.1.-</ecNumber>
    </recommendedName>
</protein>
<keyword evidence="5" id="KW-0449">Lipoprotein</keyword>
<accession>A0A1V8T3A3</accession>
<keyword evidence="7" id="KW-0812">Transmembrane</keyword>
<dbReference type="GO" id="GO:0042124">
    <property type="term" value="F:1,3-beta-glucanosyltransferase activity"/>
    <property type="evidence" value="ECO:0007669"/>
    <property type="project" value="TreeGrafter"/>
</dbReference>